<evidence type="ECO:0000313" key="3">
    <source>
        <dbReference type="Proteomes" id="UP000694523"/>
    </source>
</evidence>
<evidence type="ECO:0000259" key="1">
    <source>
        <dbReference type="Pfam" id="PF25805"/>
    </source>
</evidence>
<dbReference type="AlphaFoldDB" id="A0A8C6SPB9"/>
<protein>
    <submittedName>
        <fullName evidence="2">IQ motif and ubiquitin domain containing</fullName>
    </submittedName>
</protein>
<dbReference type="GO" id="GO:0001669">
    <property type="term" value="C:acrosomal vesicle"/>
    <property type="evidence" value="ECO:0007669"/>
    <property type="project" value="TreeGrafter"/>
</dbReference>
<dbReference type="Ensembl" id="ENSNMLT00000010906.1">
    <property type="protein sequence ID" value="ENSNMLP00000009651.1"/>
    <property type="gene ID" value="ENSNMLG00000006651.1"/>
</dbReference>
<dbReference type="GO" id="GO:0031514">
    <property type="term" value="C:motile cilium"/>
    <property type="evidence" value="ECO:0007669"/>
    <property type="project" value="TreeGrafter"/>
</dbReference>
<name>A0A8C6SPB9_9GOBI</name>
<dbReference type="InterPro" id="IPR037695">
    <property type="entry name" value="IQUB"/>
</dbReference>
<dbReference type="Pfam" id="PF25805">
    <property type="entry name" value="IQUB"/>
    <property type="match status" value="1"/>
</dbReference>
<dbReference type="PROSITE" id="PS50096">
    <property type="entry name" value="IQ"/>
    <property type="match status" value="1"/>
</dbReference>
<proteinExistence type="predicted"/>
<dbReference type="GO" id="GO:0060271">
    <property type="term" value="P:cilium assembly"/>
    <property type="evidence" value="ECO:0007669"/>
    <property type="project" value="TreeGrafter"/>
</dbReference>
<feature type="domain" description="IQ motif and ubiquitin-like" evidence="1">
    <location>
        <begin position="253"/>
        <end position="384"/>
    </location>
</feature>
<dbReference type="Proteomes" id="UP000694523">
    <property type="component" value="Unplaced"/>
</dbReference>
<evidence type="ECO:0000313" key="2">
    <source>
        <dbReference type="Ensembl" id="ENSNMLP00000009651.1"/>
    </source>
</evidence>
<dbReference type="PANTHER" id="PTHR21074">
    <property type="entry name" value="IQ AND UBIQUITIN-LIKE DOMAIN-CONTAINING PROTEIN"/>
    <property type="match status" value="1"/>
</dbReference>
<organism evidence="2 3">
    <name type="scientific">Neogobius melanostomus</name>
    <name type="common">round goby</name>
    <dbReference type="NCBI Taxonomy" id="47308"/>
    <lineage>
        <taxon>Eukaryota</taxon>
        <taxon>Metazoa</taxon>
        <taxon>Chordata</taxon>
        <taxon>Craniata</taxon>
        <taxon>Vertebrata</taxon>
        <taxon>Euteleostomi</taxon>
        <taxon>Actinopterygii</taxon>
        <taxon>Neopterygii</taxon>
        <taxon>Teleostei</taxon>
        <taxon>Neoteleostei</taxon>
        <taxon>Acanthomorphata</taxon>
        <taxon>Gobiaria</taxon>
        <taxon>Gobiiformes</taxon>
        <taxon>Gobioidei</taxon>
        <taxon>Gobiidae</taxon>
        <taxon>Benthophilinae</taxon>
        <taxon>Neogobiini</taxon>
        <taxon>Neogobius</taxon>
    </lineage>
</organism>
<dbReference type="InterPro" id="IPR057887">
    <property type="entry name" value="IQUB_helical"/>
</dbReference>
<keyword evidence="3" id="KW-1185">Reference proteome</keyword>
<sequence>MDLGVLPHEIITSTLIFMTPSDLLLMSSSLVDDFWEVVVEIQRPPQRKPFLGGYKHRLTGAVYHHASTQTLHRRRPDRVVEVFSRGAQTVKQAQPCGSDVRTQMTGMGSYVSCANDKVLIPGKYTTAAEYYDRRLNAVIRLQAVVRGWLAKEAVGILRQERDRRLAWLDLQERRRKQEKEEQLEDRRRRWLNPQRREDFSLHYNALKSKTRGELKINAKLKGAERKAALCALFHQELEHIKNLGCRQILFEETNEDRCMRNLLEKAAAPHHWTSAKGERIEMDTANTIRARELRDLYDDVSKTTANQNERLQILMTLKHTVNEQDCPLTRDIVDLVDREVDLMPRLKASSLTGLRERIAMLFLQYIKTPAFNPAVAKLLKVKLCLRYHNHFSQYHTVFILSLCCSTVPAKVLLTLYYISLQDIRYLIDVIWSTCSALMTCSDIYNLVPWNCLLLAKEEVSTHLQIKDVEQVCLCLFKKLSDTPPSAHCCGI</sequence>
<dbReference type="PANTHER" id="PTHR21074:SF0">
    <property type="entry name" value="IQ AND UBIQUITIN-LIKE DOMAIN-CONTAINING PROTEIN"/>
    <property type="match status" value="1"/>
</dbReference>
<reference evidence="2" key="1">
    <citation type="submission" date="2025-08" db="UniProtKB">
        <authorList>
            <consortium name="Ensembl"/>
        </authorList>
    </citation>
    <scope>IDENTIFICATION</scope>
</reference>
<dbReference type="GO" id="GO:0030317">
    <property type="term" value="P:flagellated sperm motility"/>
    <property type="evidence" value="ECO:0007669"/>
    <property type="project" value="TreeGrafter"/>
</dbReference>
<reference evidence="2" key="2">
    <citation type="submission" date="2025-09" db="UniProtKB">
        <authorList>
            <consortium name="Ensembl"/>
        </authorList>
    </citation>
    <scope>IDENTIFICATION</scope>
</reference>
<accession>A0A8C6SPB9</accession>